<dbReference type="STRING" id="56857.A0A200PXV2"/>
<dbReference type="Proteomes" id="UP000195402">
    <property type="component" value="Unassembled WGS sequence"/>
</dbReference>
<organism evidence="1 2">
    <name type="scientific">Macleaya cordata</name>
    <name type="common">Five-seeded plume-poppy</name>
    <name type="synonym">Bocconia cordata</name>
    <dbReference type="NCBI Taxonomy" id="56857"/>
    <lineage>
        <taxon>Eukaryota</taxon>
        <taxon>Viridiplantae</taxon>
        <taxon>Streptophyta</taxon>
        <taxon>Embryophyta</taxon>
        <taxon>Tracheophyta</taxon>
        <taxon>Spermatophyta</taxon>
        <taxon>Magnoliopsida</taxon>
        <taxon>Ranunculales</taxon>
        <taxon>Papaveraceae</taxon>
        <taxon>Papaveroideae</taxon>
        <taxon>Macleaya</taxon>
    </lineage>
</organism>
<dbReference type="InterPro" id="IPR036915">
    <property type="entry name" value="Cyclin-like_sf"/>
</dbReference>
<sequence length="238" mass="27179">MLPMWHGSQDILLRLASSVQLGVRPIVKYTALSLFAERFLPSLNNSKTRFSQENQTSNCLLQPLTQCNLQLFVLVSIWISSKIHDTTPLSVKSLKSLGDEVIREQHFTTRDFFEAVTTLFQVVDFEIGASNVTYLFLEDFLIQFRELARVGELINLEACMDIMDLLYEIEETSVLYSSPHSLAAAILVASYVITVPKQQREFPLLPWVKFVSSYKEEDIGELVRGILYHVLKQTIKEA</sequence>
<dbReference type="FunCoup" id="A0A200PXV2">
    <property type="interactions" value="350"/>
</dbReference>
<dbReference type="OMA" id="EFPVLAW"/>
<name>A0A200PXV2_MACCD</name>
<evidence type="ECO:0000313" key="2">
    <source>
        <dbReference type="Proteomes" id="UP000195402"/>
    </source>
</evidence>
<gene>
    <name evidence="1" type="ORF">BVC80_7225g3</name>
</gene>
<dbReference type="AlphaFoldDB" id="A0A200PXV2"/>
<keyword evidence="2" id="KW-1185">Reference proteome</keyword>
<dbReference type="Gene3D" id="1.10.472.10">
    <property type="entry name" value="Cyclin-like"/>
    <property type="match status" value="1"/>
</dbReference>
<proteinExistence type="predicted"/>
<reference evidence="1 2" key="1">
    <citation type="journal article" date="2017" name="Mol. Plant">
        <title>The Genome of Medicinal Plant Macleaya cordata Provides New Insights into Benzylisoquinoline Alkaloids Metabolism.</title>
        <authorList>
            <person name="Liu X."/>
            <person name="Liu Y."/>
            <person name="Huang P."/>
            <person name="Ma Y."/>
            <person name="Qing Z."/>
            <person name="Tang Q."/>
            <person name="Cao H."/>
            <person name="Cheng P."/>
            <person name="Zheng Y."/>
            <person name="Yuan Z."/>
            <person name="Zhou Y."/>
            <person name="Liu J."/>
            <person name="Tang Z."/>
            <person name="Zhuo Y."/>
            <person name="Zhang Y."/>
            <person name="Yu L."/>
            <person name="Huang J."/>
            <person name="Yang P."/>
            <person name="Peng Q."/>
            <person name="Zhang J."/>
            <person name="Jiang W."/>
            <person name="Zhang Z."/>
            <person name="Lin K."/>
            <person name="Ro D.K."/>
            <person name="Chen X."/>
            <person name="Xiong X."/>
            <person name="Shang Y."/>
            <person name="Huang S."/>
            <person name="Zeng J."/>
        </authorList>
    </citation>
    <scope>NUCLEOTIDE SEQUENCE [LARGE SCALE GENOMIC DNA]</scope>
    <source>
        <strain evidence="2">cv. BLH2017</strain>
        <tissue evidence="1">Root</tissue>
    </source>
</reference>
<dbReference type="EMBL" id="MVGT01003884">
    <property type="protein sequence ID" value="OVA03027.1"/>
    <property type="molecule type" value="Genomic_DNA"/>
</dbReference>
<dbReference type="InParanoid" id="A0A200PXV2"/>
<accession>A0A200PXV2</accession>
<evidence type="ECO:0000313" key="1">
    <source>
        <dbReference type="EMBL" id="OVA03027.1"/>
    </source>
</evidence>
<dbReference type="OrthoDB" id="1923367at2759"/>
<dbReference type="SUPFAM" id="SSF47954">
    <property type="entry name" value="Cyclin-like"/>
    <property type="match status" value="1"/>
</dbReference>
<comment type="caution">
    <text evidence="1">The sequence shown here is derived from an EMBL/GenBank/DDBJ whole genome shotgun (WGS) entry which is preliminary data.</text>
</comment>
<protein>
    <submittedName>
        <fullName evidence="1">Uncharacterized protein</fullName>
    </submittedName>
</protein>